<dbReference type="EMBL" id="JBBHLL010000009">
    <property type="protein sequence ID" value="KAK7832655.1"/>
    <property type="molecule type" value="Genomic_DNA"/>
</dbReference>
<reference evidence="1 2" key="1">
    <citation type="journal article" date="2023" name="bioRxiv">
        <title>Conserved and derived expression patterns and positive selection on dental genes reveal complex evolutionary context of ever-growing rodent molars.</title>
        <authorList>
            <person name="Calamari Z.T."/>
            <person name="Song A."/>
            <person name="Cohen E."/>
            <person name="Akter M."/>
            <person name="Roy R.D."/>
            <person name="Hallikas O."/>
            <person name="Christensen M.M."/>
            <person name="Li P."/>
            <person name="Marangoni P."/>
            <person name="Jernvall J."/>
            <person name="Klein O.D."/>
        </authorList>
    </citation>
    <scope>NUCLEOTIDE SEQUENCE [LARGE SCALE GENOMIC DNA]</scope>
    <source>
        <strain evidence="1">V071</strain>
    </source>
</reference>
<gene>
    <name evidence="1" type="ORF">U0070_026851</name>
</gene>
<name>A0AAW0K091_MYOGA</name>
<evidence type="ECO:0000313" key="2">
    <source>
        <dbReference type="Proteomes" id="UP001488838"/>
    </source>
</evidence>
<keyword evidence="2" id="KW-1185">Reference proteome</keyword>
<protein>
    <submittedName>
        <fullName evidence="1">Uncharacterized protein</fullName>
    </submittedName>
</protein>
<evidence type="ECO:0000313" key="1">
    <source>
        <dbReference type="EMBL" id="KAK7832655.1"/>
    </source>
</evidence>
<comment type="caution">
    <text evidence="1">The sequence shown here is derived from an EMBL/GenBank/DDBJ whole genome shotgun (WGS) entry which is preliminary data.</text>
</comment>
<accession>A0AAW0K091</accession>
<dbReference type="AlphaFoldDB" id="A0AAW0K091"/>
<sequence length="44" mass="5001">MTKSMRDILSPASINRVAIQVISFSGTHALRFRKYPSYLDSPNM</sequence>
<dbReference type="Proteomes" id="UP001488838">
    <property type="component" value="Unassembled WGS sequence"/>
</dbReference>
<proteinExistence type="predicted"/>
<organism evidence="1 2">
    <name type="scientific">Myodes glareolus</name>
    <name type="common">Bank vole</name>
    <name type="synonym">Clethrionomys glareolus</name>
    <dbReference type="NCBI Taxonomy" id="447135"/>
    <lineage>
        <taxon>Eukaryota</taxon>
        <taxon>Metazoa</taxon>
        <taxon>Chordata</taxon>
        <taxon>Craniata</taxon>
        <taxon>Vertebrata</taxon>
        <taxon>Euteleostomi</taxon>
        <taxon>Mammalia</taxon>
        <taxon>Eutheria</taxon>
        <taxon>Euarchontoglires</taxon>
        <taxon>Glires</taxon>
        <taxon>Rodentia</taxon>
        <taxon>Myomorpha</taxon>
        <taxon>Muroidea</taxon>
        <taxon>Cricetidae</taxon>
        <taxon>Arvicolinae</taxon>
        <taxon>Myodes</taxon>
    </lineage>
</organism>